<comment type="subcellular location">
    <subcellularLocation>
        <location evidence="1">Cytoplasm</location>
    </subcellularLocation>
</comment>
<dbReference type="GO" id="GO:0043093">
    <property type="term" value="P:FtsZ-dependent cytokinesis"/>
    <property type="evidence" value="ECO:0007669"/>
    <property type="project" value="TreeGrafter"/>
</dbReference>
<keyword evidence="3" id="KW-0963">Cytoplasm</keyword>
<dbReference type="SUPFAM" id="SSF102829">
    <property type="entry name" value="Cell division protein ZapA-like"/>
    <property type="match status" value="1"/>
</dbReference>
<dbReference type="Gene3D" id="6.10.250.790">
    <property type="match status" value="1"/>
</dbReference>
<evidence type="ECO:0000256" key="2">
    <source>
        <dbReference type="ARBA" id="ARBA00015195"/>
    </source>
</evidence>
<comment type="subunit">
    <text evidence="8">Homodimer. Interacts with FtsZ.</text>
</comment>
<dbReference type="PANTHER" id="PTHR34981:SF1">
    <property type="entry name" value="CELL DIVISION PROTEIN ZAPA"/>
    <property type="match status" value="1"/>
</dbReference>
<dbReference type="InterPro" id="IPR007838">
    <property type="entry name" value="Cell_div_ZapA-like"/>
</dbReference>
<evidence type="ECO:0000313" key="10">
    <source>
        <dbReference type="EMBL" id="OGF08813.1"/>
    </source>
</evidence>
<evidence type="ECO:0000256" key="9">
    <source>
        <dbReference type="ARBA" id="ARBA00033158"/>
    </source>
</evidence>
<evidence type="ECO:0000256" key="3">
    <source>
        <dbReference type="ARBA" id="ARBA00022490"/>
    </source>
</evidence>
<comment type="function">
    <text evidence="7">Activator of cell division through the inhibition of FtsZ GTPase activity, therefore promoting FtsZ assembly into bundles of protofilaments necessary for the formation of the division Z ring. It is recruited early at mid-cell but it is not essential for cell division.</text>
</comment>
<keyword evidence="5" id="KW-0717">Septation</keyword>
<organism evidence="10 11">
    <name type="scientific">Candidatus Edwardsbacteria bacterium GWF2_54_11</name>
    <dbReference type="NCBI Taxonomy" id="1817851"/>
    <lineage>
        <taxon>Bacteria</taxon>
        <taxon>Candidatus Edwardsiibacteriota</taxon>
    </lineage>
</organism>
<gene>
    <name evidence="10" type="ORF">A2024_00865</name>
</gene>
<name>A0A1F5R463_9BACT</name>
<dbReference type="GO" id="GO:0000917">
    <property type="term" value="P:division septum assembly"/>
    <property type="evidence" value="ECO:0007669"/>
    <property type="project" value="UniProtKB-KW"/>
</dbReference>
<evidence type="ECO:0000256" key="6">
    <source>
        <dbReference type="ARBA" id="ARBA00023306"/>
    </source>
</evidence>
<dbReference type="GO" id="GO:0030428">
    <property type="term" value="C:cell septum"/>
    <property type="evidence" value="ECO:0007669"/>
    <property type="project" value="TreeGrafter"/>
</dbReference>
<evidence type="ECO:0000256" key="1">
    <source>
        <dbReference type="ARBA" id="ARBA00004496"/>
    </source>
</evidence>
<accession>A0A1F5R463</accession>
<sequence length="89" mass="10125">MAESKPGIKVEIFGNEYRIKGQADAEYVKRVAAYVDEKMRQLSQLSVTGAVSKIAILTAINIADELFRERQEREKAMEKLSHRLEQIGE</sequence>
<dbReference type="InterPro" id="IPR036192">
    <property type="entry name" value="Cell_div_ZapA-like_sf"/>
</dbReference>
<dbReference type="Proteomes" id="UP000177230">
    <property type="component" value="Unassembled WGS sequence"/>
</dbReference>
<evidence type="ECO:0000256" key="8">
    <source>
        <dbReference type="ARBA" id="ARBA00026068"/>
    </source>
</evidence>
<proteinExistence type="predicted"/>
<comment type="caution">
    <text evidence="10">The sequence shown here is derived from an EMBL/GenBank/DDBJ whole genome shotgun (WGS) entry which is preliminary data.</text>
</comment>
<dbReference type="GO" id="GO:0000921">
    <property type="term" value="P:septin ring assembly"/>
    <property type="evidence" value="ECO:0007669"/>
    <property type="project" value="TreeGrafter"/>
</dbReference>
<dbReference type="PANTHER" id="PTHR34981">
    <property type="entry name" value="CELL DIVISION PROTEIN ZAPA"/>
    <property type="match status" value="1"/>
</dbReference>
<evidence type="ECO:0000313" key="11">
    <source>
        <dbReference type="Proteomes" id="UP000177230"/>
    </source>
</evidence>
<dbReference type="AlphaFoldDB" id="A0A1F5R463"/>
<keyword evidence="4" id="KW-0132">Cell division</keyword>
<evidence type="ECO:0000256" key="4">
    <source>
        <dbReference type="ARBA" id="ARBA00022618"/>
    </source>
</evidence>
<reference evidence="10 11" key="1">
    <citation type="journal article" date="2016" name="Nat. Commun.">
        <title>Thousands of microbial genomes shed light on interconnected biogeochemical processes in an aquifer system.</title>
        <authorList>
            <person name="Anantharaman K."/>
            <person name="Brown C.T."/>
            <person name="Hug L.A."/>
            <person name="Sharon I."/>
            <person name="Castelle C.J."/>
            <person name="Probst A.J."/>
            <person name="Thomas B.C."/>
            <person name="Singh A."/>
            <person name="Wilkins M.J."/>
            <person name="Karaoz U."/>
            <person name="Brodie E.L."/>
            <person name="Williams K.H."/>
            <person name="Hubbard S.S."/>
            <person name="Banfield J.F."/>
        </authorList>
    </citation>
    <scope>NUCLEOTIDE SEQUENCE [LARGE SCALE GENOMIC DNA]</scope>
</reference>
<protein>
    <recommendedName>
        <fullName evidence="2">Cell division protein ZapA</fullName>
    </recommendedName>
    <alternativeName>
        <fullName evidence="9">Z ring-associated protein ZapA</fullName>
    </alternativeName>
</protein>
<dbReference type="Pfam" id="PF05164">
    <property type="entry name" value="ZapA"/>
    <property type="match status" value="1"/>
</dbReference>
<dbReference type="GO" id="GO:0032153">
    <property type="term" value="C:cell division site"/>
    <property type="evidence" value="ECO:0007669"/>
    <property type="project" value="TreeGrafter"/>
</dbReference>
<keyword evidence="6" id="KW-0131">Cell cycle</keyword>
<evidence type="ECO:0000256" key="5">
    <source>
        <dbReference type="ARBA" id="ARBA00023210"/>
    </source>
</evidence>
<dbReference type="EMBL" id="MFFM01000046">
    <property type="protein sequence ID" value="OGF08813.1"/>
    <property type="molecule type" value="Genomic_DNA"/>
</dbReference>
<dbReference type="GO" id="GO:0005829">
    <property type="term" value="C:cytosol"/>
    <property type="evidence" value="ECO:0007669"/>
    <property type="project" value="TreeGrafter"/>
</dbReference>
<evidence type="ECO:0000256" key="7">
    <source>
        <dbReference type="ARBA" id="ARBA00024910"/>
    </source>
</evidence>
<dbReference type="InterPro" id="IPR053712">
    <property type="entry name" value="Bac_CellDiv_Activator"/>
</dbReference>